<keyword evidence="4" id="KW-1185">Reference proteome</keyword>
<dbReference type="HAMAP" id="MF_02245">
    <property type="entry name" value="Adapter_SpxH"/>
    <property type="match status" value="1"/>
</dbReference>
<sequence length="309" mass="34877">MTTKEKQQGTFICEDEGVCCPTEPASLYEDNKKKALVEVYVFIDPLCPECWALEPTLKKLQIEYANFISIKTFLGNEMRALNTPCGSQYESIVKEMAKSFNETACRTGMPCDGDVWHENALTTPYTAIMAIKAAELQGKAIGSKYLRRVREALFVHKENIASEDVLIRCASRVNGMDVEEFTKDLQSETACTALKSDIQTAKEMDVDSLPTMVFFSEDVDEPGLKVQGRYDYDVYVKVIEEMAGRKLDKCPPLPLPQFVAFYSVVATKEISVVYDLSIEEANKEMRKLKLQQKVEEIQTKHGSIWRAIG</sequence>
<protein>
    <recommendedName>
        <fullName evidence="2">ClpXP adapter protein SpxH</fullName>
    </recommendedName>
</protein>
<dbReference type="Proteomes" id="UP000318138">
    <property type="component" value="Chromosome"/>
</dbReference>
<dbReference type="CDD" id="cd03025">
    <property type="entry name" value="DsbA_FrnE_like"/>
    <property type="match status" value="1"/>
</dbReference>
<comment type="subcellular location">
    <subcellularLocation>
        <location evidence="2">Cytoplasm</location>
    </subcellularLocation>
</comment>
<organism evidence="3 4">
    <name type="scientific">Paenalkalicoccus suaedae</name>
    <dbReference type="NCBI Taxonomy" id="2592382"/>
    <lineage>
        <taxon>Bacteria</taxon>
        <taxon>Bacillati</taxon>
        <taxon>Bacillota</taxon>
        <taxon>Bacilli</taxon>
        <taxon>Bacillales</taxon>
        <taxon>Bacillaceae</taxon>
        <taxon>Paenalkalicoccus</taxon>
    </lineage>
</organism>
<comment type="subunit">
    <text evidence="2">Interacts with Spx.</text>
</comment>
<dbReference type="KEGG" id="psua:FLK61_34365"/>
<dbReference type="EMBL" id="CP041372">
    <property type="protein sequence ID" value="QKS71760.1"/>
    <property type="molecule type" value="Genomic_DNA"/>
</dbReference>
<dbReference type="Gene3D" id="3.40.30.10">
    <property type="entry name" value="Glutaredoxin"/>
    <property type="match status" value="1"/>
</dbReference>
<dbReference type="AlphaFoldDB" id="A0A859FFZ7"/>
<dbReference type="InterPro" id="IPR036249">
    <property type="entry name" value="Thioredoxin-like_sf"/>
</dbReference>
<dbReference type="PANTHER" id="PTHR13887:SF47">
    <property type="entry name" value="CLPXP ADAPTER PROTEIN SPXH"/>
    <property type="match status" value="1"/>
</dbReference>
<dbReference type="PANTHER" id="PTHR13887">
    <property type="entry name" value="GLUTATHIONE S-TRANSFERASE KAPPA"/>
    <property type="match status" value="1"/>
</dbReference>
<gene>
    <name evidence="2" type="primary">spxH</name>
    <name evidence="3" type="ORF">FLK61_34365</name>
</gene>
<evidence type="ECO:0000256" key="2">
    <source>
        <dbReference type="HAMAP-Rule" id="MF_02245"/>
    </source>
</evidence>
<evidence type="ECO:0000313" key="3">
    <source>
        <dbReference type="EMBL" id="QKS71760.1"/>
    </source>
</evidence>
<accession>A0A859FFZ7</accession>
<name>A0A859FFZ7_9BACI</name>
<evidence type="ECO:0000313" key="4">
    <source>
        <dbReference type="Proteomes" id="UP000318138"/>
    </source>
</evidence>
<evidence type="ECO:0000256" key="1">
    <source>
        <dbReference type="ARBA" id="ARBA00022490"/>
    </source>
</evidence>
<dbReference type="RefSeq" id="WP_176009745.1">
    <property type="nucleotide sequence ID" value="NZ_CP041372.2"/>
</dbReference>
<dbReference type="InterPro" id="IPR046404">
    <property type="entry name" value="Adapter_SpxH"/>
</dbReference>
<proteinExistence type="inferred from homology"/>
<comment type="function">
    <text evidence="2">Adapter protein required for efficient degradation of Spx by ClpXP under non-stress conditions. Interaction with Spx stabilizes Spx and exposes the C-terminus of Spx for recognition and proteolysis by ClpXP.</text>
</comment>
<dbReference type="GO" id="GO:0005737">
    <property type="term" value="C:cytoplasm"/>
    <property type="evidence" value="ECO:0007669"/>
    <property type="project" value="UniProtKB-SubCell"/>
</dbReference>
<dbReference type="SUPFAM" id="SSF52833">
    <property type="entry name" value="Thioredoxin-like"/>
    <property type="match status" value="1"/>
</dbReference>
<comment type="similarity">
    <text evidence="2">Belongs to the SpxH family.</text>
</comment>
<keyword evidence="1 2" id="KW-0963">Cytoplasm</keyword>
<dbReference type="Pfam" id="PF13743">
    <property type="entry name" value="Thioredoxin_5"/>
    <property type="match status" value="1"/>
</dbReference>
<reference evidence="4" key="1">
    <citation type="submission" date="2019-07" db="EMBL/GenBank/DDBJ databases">
        <title>Bacillus alkalisoli sp. nov. isolated from saline soil.</title>
        <authorList>
            <person name="Sun J.-Q."/>
            <person name="Xu L."/>
        </authorList>
    </citation>
    <scope>NUCLEOTIDE SEQUENCE [LARGE SCALE GENOMIC DNA]</scope>
    <source>
        <strain evidence="4">M4U3P1</strain>
    </source>
</reference>